<dbReference type="EMBL" id="KL197709">
    <property type="protein sequence ID" value="KDQ64187.1"/>
    <property type="molecule type" value="Genomic_DNA"/>
</dbReference>
<dbReference type="HOGENOM" id="CLU_2455030_0_0_1"/>
<dbReference type="AlphaFoldDB" id="A0A067QKZ0"/>
<proteinExistence type="predicted"/>
<evidence type="ECO:0000313" key="1">
    <source>
        <dbReference type="EMBL" id="KDQ64187.1"/>
    </source>
</evidence>
<organism evidence="1 2">
    <name type="scientific">Jaapia argillacea MUCL 33604</name>
    <dbReference type="NCBI Taxonomy" id="933084"/>
    <lineage>
        <taxon>Eukaryota</taxon>
        <taxon>Fungi</taxon>
        <taxon>Dikarya</taxon>
        <taxon>Basidiomycota</taxon>
        <taxon>Agaricomycotina</taxon>
        <taxon>Agaricomycetes</taxon>
        <taxon>Agaricomycetidae</taxon>
        <taxon>Jaapiales</taxon>
        <taxon>Jaapiaceae</taxon>
        <taxon>Jaapia</taxon>
    </lineage>
</organism>
<name>A0A067QKZ0_9AGAM</name>
<reference evidence="2" key="1">
    <citation type="journal article" date="2014" name="Proc. Natl. Acad. Sci. U.S.A.">
        <title>Extensive sampling of basidiomycete genomes demonstrates inadequacy of the white-rot/brown-rot paradigm for wood decay fungi.</title>
        <authorList>
            <person name="Riley R."/>
            <person name="Salamov A.A."/>
            <person name="Brown D.W."/>
            <person name="Nagy L.G."/>
            <person name="Floudas D."/>
            <person name="Held B.W."/>
            <person name="Levasseur A."/>
            <person name="Lombard V."/>
            <person name="Morin E."/>
            <person name="Otillar R."/>
            <person name="Lindquist E.A."/>
            <person name="Sun H."/>
            <person name="LaButti K.M."/>
            <person name="Schmutz J."/>
            <person name="Jabbour D."/>
            <person name="Luo H."/>
            <person name="Baker S.E."/>
            <person name="Pisabarro A.G."/>
            <person name="Walton J.D."/>
            <person name="Blanchette R.A."/>
            <person name="Henrissat B."/>
            <person name="Martin F."/>
            <person name="Cullen D."/>
            <person name="Hibbett D.S."/>
            <person name="Grigoriev I.V."/>
        </authorList>
    </citation>
    <scope>NUCLEOTIDE SEQUENCE [LARGE SCALE GENOMIC DNA]</scope>
    <source>
        <strain evidence="2">MUCL 33604</strain>
    </source>
</reference>
<dbReference type="InParanoid" id="A0A067QKZ0"/>
<evidence type="ECO:0000313" key="2">
    <source>
        <dbReference type="Proteomes" id="UP000027265"/>
    </source>
</evidence>
<accession>A0A067QKZ0</accession>
<gene>
    <name evidence="1" type="ORF">JAAARDRAFT_218601</name>
</gene>
<keyword evidence="2" id="KW-1185">Reference proteome</keyword>
<sequence length="89" mass="10530">MTLCFCIPPRVLLPCLRSVLLRIRIPVLTWSMPSTLPLRSFVFHHIYHLTYHTRTFRSLALSSRAGFWLSTTYSYLFILHTSRSTPLYR</sequence>
<protein>
    <submittedName>
        <fullName evidence="1">Uncharacterized protein</fullName>
    </submittedName>
</protein>
<dbReference type="Proteomes" id="UP000027265">
    <property type="component" value="Unassembled WGS sequence"/>
</dbReference>